<evidence type="ECO:0000313" key="3">
    <source>
        <dbReference type="EMBL" id="CAI9117397.1"/>
    </source>
</evidence>
<evidence type="ECO:0000259" key="2">
    <source>
        <dbReference type="PROSITE" id="PS50108"/>
    </source>
</evidence>
<dbReference type="Pfam" id="PF00786">
    <property type="entry name" value="PBD"/>
    <property type="match status" value="1"/>
</dbReference>
<feature type="region of interest" description="Disordered" evidence="1">
    <location>
        <begin position="28"/>
        <end position="48"/>
    </location>
</feature>
<feature type="domain" description="CRIB" evidence="2">
    <location>
        <begin position="108"/>
        <end position="121"/>
    </location>
</feature>
<dbReference type="InterPro" id="IPR036936">
    <property type="entry name" value="CRIB_dom_sf"/>
</dbReference>
<dbReference type="Gene3D" id="3.90.810.10">
    <property type="entry name" value="CRIB domain"/>
    <property type="match status" value="1"/>
</dbReference>
<dbReference type="InterPro" id="IPR044509">
    <property type="entry name" value="RIC2/4"/>
</dbReference>
<proteinExistence type="predicted"/>
<dbReference type="EMBL" id="OX459126">
    <property type="protein sequence ID" value="CAI9117397.1"/>
    <property type="molecule type" value="Genomic_DNA"/>
</dbReference>
<dbReference type="SMART" id="SM00285">
    <property type="entry name" value="PBD"/>
    <property type="match status" value="1"/>
</dbReference>
<dbReference type="PROSITE" id="PS50108">
    <property type="entry name" value="CRIB"/>
    <property type="match status" value="1"/>
</dbReference>
<dbReference type="AlphaFoldDB" id="A0AAV1ECD9"/>
<feature type="compositionally biased region" description="Basic residues" evidence="1">
    <location>
        <begin position="28"/>
        <end position="40"/>
    </location>
</feature>
<sequence>MRDHRERLLILPYSMGCATESCISLGKKNHPKRKKHKPKHALFSSPKKERRSLAKMIKIRSFFVLPNYYISTGVNRMIKGFKSFPQLFVYKDEDEEESDEDQEGEMEIGLPTDVKHVAHIGWDGACTTINPMKGWENLEAADILSLSSSISLRDFEIAMNAQNSNGESVCTNKMVQKIVDGKN</sequence>
<dbReference type="PANTHER" id="PTHR46931:SF14">
    <property type="entry name" value="CRIB DOMAIN-CONTAINING PROTEIN RIC2"/>
    <property type="match status" value="1"/>
</dbReference>
<dbReference type="InterPro" id="IPR000095">
    <property type="entry name" value="CRIB_dom"/>
</dbReference>
<evidence type="ECO:0000256" key="1">
    <source>
        <dbReference type="SAM" id="MobiDB-lite"/>
    </source>
</evidence>
<dbReference type="PANTHER" id="PTHR46931">
    <property type="entry name" value="CRIB DOMAIN-CONTAINING PROTEIN RIC2"/>
    <property type="match status" value="1"/>
</dbReference>
<reference evidence="3" key="1">
    <citation type="submission" date="2023-03" db="EMBL/GenBank/DDBJ databases">
        <authorList>
            <person name="Julca I."/>
        </authorList>
    </citation>
    <scope>NUCLEOTIDE SEQUENCE</scope>
</reference>
<keyword evidence="4" id="KW-1185">Reference proteome</keyword>
<name>A0AAV1ECD9_OLDCO</name>
<accession>A0AAV1ECD9</accession>
<organism evidence="3 4">
    <name type="scientific">Oldenlandia corymbosa var. corymbosa</name>
    <dbReference type="NCBI Taxonomy" id="529605"/>
    <lineage>
        <taxon>Eukaryota</taxon>
        <taxon>Viridiplantae</taxon>
        <taxon>Streptophyta</taxon>
        <taxon>Embryophyta</taxon>
        <taxon>Tracheophyta</taxon>
        <taxon>Spermatophyta</taxon>
        <taxon>Magnoliopsida</taxon>
        <taxon>eudicotyledons</taxon>
        <taxon>Gunneridae</taxon>
        <taxon>Pentapetalae</taxon>
        <taxon>asterids</taxon>
        <taxon>lamiids</taxon>
        <taxon>Gentianales</taxon>
        <taxon>Rubiaceae</taxon>
        <taxon>Rubioideae</taxon>
        <taxon>Spermacoceae</taxon>
        <taxon>Hedyotis-Oldenlandia complex</taxon>
        <taxon>Oldenlandia</taxon>
    </lineage>
</organism>
<dbReference type="Proteomes" id="UP001161247">
    <property type="component" value="Chromosome 9"/>
</dbReference>
<gene>
    <name evidence="3" type="ORF">OLC1_LOCUS23464</name>
</gene>
<evidence type="ECO:0000313" key="4">
    <source>
        <dbReference type="Proteomes" id="UP001161247"/>
    </source>
</evidence>
<dbReference type="CDD" id="cd00132">
    <property type="entry name" value="CRIB"/>
    <property type="match status" value="1"/>
</dbReference>
<protein>
    <submittedName>
        <fullName evidence="3">OLC1v1018790C2</fullName>
    </submittedName>
</protein>